<protein>
    <submittedName>
        <fullName evidence="1">Uncharacterized protein</fullName>
    </submittedName>
</protein>
<dbReference type="EMBL" id="BTTX01000007">
    <property type="protein sequence ID" value="GMU10087.1"/>
    <property type="molecule type" value="Genomic_DNA"/>
</dbReference>
<name>A0ABQ6R1Y2_9BACT</name>
<evidence type="ECO:0000313" key="2">
    <source>
        <dbReference type="Proteomes" id="UP001342631"/>
    </source>
</evidence>
<sequence>MGGNIQVNIAATGATKGANAHSITETGTRGADGVFRGGCGSTFAASG</sequence>
<reference evidence="1 2" key="1">
    <citation type="journal article" date="2024" name="Arch. Microbiol.">
        <title>Corallococcus caeni sp. nov., a novel myxobacterium isolated from activated sludge.</title>
        <authorList>
            <person name="Tomita S."/>
            <person name="Nakai R."/>
            <person name="Kuroda K."/>
            <person name="Kurashita H."/>
            <person name="Hatamoto M."/>
            <person name="Yamaguchi T."/>
            <person name="Narihiro T."/>
        </authorList>
    </citation>
    <scope>NUCLEOTIDE SEQUENCE [LARGE SCALE GENOMIC DNA]</scope>
    <source>
        <strain evidence="1 2">NO1</strain>
    </source>
</reference>
<accession>A0ABQ6R1Y2</accession>
<dbReference type="Proteomes" id="UP001342631">
    <property type="component" value="Unassembled WGS sequence"/>
</dbReference>
<evidence type="ECO:0000313" key="1">
    <source>
        <dbReference type="EMBL" id="GMU10087.1"/>
    </source>
</evidence>
<comment type="caution">
    <text evidence="1">The sequence shown here is derived from an EMBL/GenBank/DDBJ whole genome shotgun (WGS) entry which is preliminary data.</text>
</comment>
<organism evidence="1 2">
    <name type="scientific">Corallococcus caeni</name>
    <dbReference type="NCBI Taxonomy" id="3082388"/>
    <lineage>
        <taxon>Bacteria</taxon>
        <taxon>Pseudomonadati</taxon>
        <taxon>Myxococcota</taxon>
        <taxon>Myxococcia</taxon>
        <taxon>Myxococcales</taxon>
        <taxon>Cystobacterineae</taxon>
        <taxon>Myxococcaceae</taxon>
        <taxon>Corallococcus</taxon>
    </lineage>
</organism>
<keyword evidence="2" id="KW-1185">Reference proteome</keyword>
<gene>
    <name evidence="1" type="ORF">ASNO1_63410</name>
</gene>
<proteinExistence type="predicted"/>